<proteinExistence type="predicted"/>
<evidence type="ECO:0000256" key="2">
    <source>
        <dbReference type="ARBA" id="ARBA00022723"/>
    </source>
</evidence>
<dbReference type="PANTHER" id="PTHR45668:SF5">
    <property type="entry name" value="SERINE_THREONINE-PROTEIN PHOSPHATASE 5"/>
    <property type="match status" value="1"/>
</dbReference>
<feature type="non-terminal residue" evidence="5">
    <location>
        <position position="270"/>
    </location>
</feature>
<evidence type="ECO:0000256" key="3">
    <source>
        <dbReference type="ARBA" id="ARBA00023211"/>
    </source>
</evidence>
<evidence type="ECO:0000313" key="5">
    <source>
        <dbReference type="EMBL" id="JAP95269.1"/>
    </source>
</evidence>
<dbReference type="SUPFAM" id="SSF56300">
    <property type="entry name" value="Metallo-dependent phosphatases"/>
    <property type="match status" value="1"/>
</dbReference>
<reference evidence="5" key="1">
    <citation type="submission" date="2015-07" db="EMBL/GenBank/DDBJ databases">
        <title>Adaptation to a free-living lifestyle via gene acquisitions in the diplomonad Trepomonas sp. PC1.</title>
        <authorList>
            <person name="Xu F."/>
            <person name="Jerlstrom-Hultqvist J."/>
            <person name="Kolisko M."/>
            <person name="Simpson A.G.B."/>
            <person name="Roger A.J."/>
            <person name="Svard S.G."/>
            <person name="Andersson J.O."/>
        </authorList>
    </citation>
    <scope>NUCLEOTIDE SEQUENCE</scope>
    <source>
        <strain evidence="5">PC1</strain>
    </source>
</reference>
<organism evidence="5">
    <name type="scientific">Trepomonas sp. PC1</name>
    <dbReference type="NCBI Taxonomy" id="1076344"/>
    <lineage>
        <taxon>Eukaryota</taxon>
        <taxon>Metamonada</taxon>
        <taxon>Diplomonadida</taxon>
        <taxon>Hexamitidae</taxon>
        <taxon>Hexamitinae</taxon>
        <taxon>Trepomonas</taxon>
    </lineage>
</organism>
<comment type="cofactor">
    <cofactor evidence="1">
        <name>Mn(2+)</name>
        <dbReference type="ChEBI" id="CHEBI:29035"/>
    </cofactor>
</comment>
<dbReference type="AlphaFoldDB" id="A0A146KJ26"/>
<feature type="domain" description="Serine/threonine specific protein phosphatases" evidence="4">
    <location>
        <begin position="2"/>
        <end position="254"/>
    </location>
</feature>
<dbReference type="InterPro" id="IPR051134">
    <property type="entry name" value="PPP_phosphatase"/>
</dbReference>
<dbReference type="Gene3D" id="3.60.21.10">
    <property type="match status" value="1"/>
</dbReference>
<dbReference type="InterPro" id="IPR006186">
    <property type="entry name" value="Ser/Thr-sp_prot-phosphatase"/>
</dbReference>
<dbReference type="GO" id="GO:0016787">
    <property type="term" value="F:hydrolase activity"/>
    <property type="evidence" value="ECO:0007669"/>
    <property type="project" value="InterPro"/>
</dbReference>
<dbReference type="CDD" id="cd00144">
    <property type="entry name" value="MPP_PPP_family"/>
    <property type="match status" value="1"/>
</dbReference>
<evidence type="ECO:0000256" key="1">
    <source>
        <dbReference type="ARBA" id="ARBA00001936"/>
    </source>
</evidence>
<gene>
    <name evidence="5" type="ORF">TPC1_11797</name>
</gene>
<dbReference type="InterPro" id="IPR004843">
    <property type="entry name" value="Calcineurin-like_PHP"/>
</dbReference>
<name>A0A146KJ26_9EUKA</name>
<feature type="non-terminal residue" evidence="5">
    <location>
        <position position="1"/>
    </location>
</feature>
<sequence>KIKPSKTDRYIVVGDLHGCFETLMRIFNTTTETTTPIGFPGDIQNGKRNVFIFNGDLIDRGASGYQVIFALAMFTLVVPECIYINRGNHESEQFGLQLNSDTAFMFMEEMKYKFPSISSDIYRPAIKKLFCSLQICVSIDQTLIVHGGVPPQPFLLSDLQNIQPTRFETPDFPEKNALPWHHLLWSYDRKANMSAFMRQNGLRTIICSHTATAFHNITVIMPADVKSDNYQIISVARGESTFLELKKFFEEHNELDLLRYNVVEVFSSPT</sequence>
<keyword evidence="3" id="KW-0464">Manganese</keyword>
<dbReference type="InterPro" id="IPR029052">
    <property type="entry name" value="Metallo-depent_PP-like"/>
</dbReference>
<dbReference type="Pfam" id="PF00149">
    <property type="entry name" value="Metallophos"/>
    <property type="match status" value="1"/>
</dbReference>
<evidence type="ECO:0000259" key="4">
    <source>
        <dbReference type="SMART" id="SM00156"/>
    </source>
</evidence>
<accession>A0A146KJ26</accession>
<dbReference type="GO" id="GO:0046872">
    <property type="term" value="F:metal ion binding"/>
    <property type="evidence" value="ECO:0007669"/>
    <property type="project" value="UniProtKB-KW"/>
</dbReference>
<dbReference type="PRINTS" id="PR00114">
    <property type="entry name" value="STPHPHTASE"/>
</dbReference>
<protein>
    <submittedName>
        <fullName evidence="5">Serine/threonine-protein phosphatase</fullName>
    </submittedName>
</protein>
<dbReference type="SMART" id="SM00156">
    <property type="entry name" value="PP2Ac"/>
    <property type="match status" value="1"/>
</dbReference>
<dbReference type="EMBL" id="GDID01001337">
    <property type="protein sequence ID" value="JAP95269.1"/>
    <property type="molecule type" value="Transcribed_RNA"/>
</dbReference>
<keyword evidence="2" id="KW-0479">Metal-binding</keyword>
<dbReference type="PANTHER" id="PTHR45668">
    <property type="entry name" value="SERINE/THREONINE-PROTEIN PHOSPHATASE 5-RELATED"/>
    <property type="match status" value="1"/>
</dbReference>